<keyword evidence="2" id="KW-1185">Reference proteome</keyword>
<evidence type="ECO:0000313" key="1">
    <source>
        <dbReference type="EMBL" id="VDL85002.1"/>
    </source>
</evidence>
<sequence>MSGAALHMCIVVHNKKRMTADINLRSISGTCKGPQLAIVGNPMLNSVFLNDALLNFFSNRQQTAASNVRPVVIRGNKMLTSGVVAKLSKYDKIVDMQRPEGEIEKLYTLASKH</sequence>
<evidence type="ECO:0000313" key="2">
    <source>
        <dbReference type="Proteomes" id="UP000271162"/>
    </source>
</evidence>
<accession>A0A0N4YVI3</accession>
<dbReference type="Proteomes" id="UP000271162">
    <property type="component" value="Unassembled WGS sequence"/>
</dbReference>
<protein>
    <submittedName>
        <fullName evidence="3">Recep_L_domain domain-containing protein</fullName>
    </submittedName>
</protein>
<name>A0A0N4YVI3_NIPBR</name>
<organism evidence="3">
    <name type="scientific">Nippostrongylus brasiliensis</name>
    <name type="common">Rat hookworm</name>
    <dbReference type="NCBI Taxonomy" id="27835"/>
    <lineage>
        <taxon>Eukaryota</taxon>
        <taxon>Metazoa</taxon>
        <taxon>Ecdysozoa</taxon>
        <taxon>Nematoda</taxon>
        <taxon>Chromadorea</taxon>
        <taxon>Rhabditida</taxon>
        <taxon>Rhabditina</taxon>
        <taxon>Rhabditomorpha</taxon>
        <taxon>Strongyloidea</taxon>
        <taxon>Heligmosomidae</taxon>
        <taxon>Nippostrongylus</taxon>
    </lineage>
</organism>
<dbReference type="AlphaFoldDB" id="A0A0N4YVI3"/>
<reference evidence="1 2" key="2">
    <citation type="submission" date="2018-11" db="EMBL/GenBank/DDBJ databases">
        <authorList>
            <consortium name="Pathogen Informatics"/>
        </authorList>
    </citation>
    <scope>NUCLEOTIDE SEQUENCE [LARGE SCALE GENOMIC DNA]</scope>
</reference>
<dbReference type="WBParaSite" id="NBR_0002125501-mRNA-1">
    <property type="protein sequence ID" value="NBR_0002125501-mRNA-1"/>
    <property type="gene ID" value="NBR_0002125501"/>
</dbReference>
<proteinExistence type="predicted"/>
<gene>
    <name evidence="1" type="ORF">NBR_LOCUS21256</name>
</gene>
<reference evidence="3" key="1">
    <citation type="submission" date="2017-02" db="UniProtKB">
        <authorList>
            <consortium name="WormBaseParasite"/>
        </authorList>
    </citation>
    <scope>IDENTIFICATION</scope>
</reference>
<evidence type="ECO:0000313" key="3">
    <source>
        <dbReference type="WBParaSite" id="NBR_0002125501-mRNA-1"/>
    </source>
</evidence>
<dbReference type="EMBL" id="UYSL01026103">
    <property type="protein sequence ID" value="VDL85002.1"/>
    <property type="molecule type" value="Genomic_DNA"/>
</dbReference>